<organism evidence="8 9">
    <name type="scientific">Alligator mississippiensis</name>
    <name type="common">American alligator</name>
    <dbReference type="NCBI Taxonomy" id="8496"/>
    <lineage>
        <taxon>Eukaryota</taxon>
        <taxon>Metazoa</taxon>
        <taxon>Chordata</taxon>
        <taxon>Craniata</taxon>
        <taxon>Vertebrata</taxon>
        <taxon>Euteleostomi</taxon>
        <taxon>Archelosauria</taxon>
        <taxon>Archosauria</taxon>
        <taxon>Crocodylia</taxon>
        <taxon>Alligatoridae</taxon>
        <taxon>Alligatorinae</taxon>
        <taxon>Alligator</taxon>
    </lineage>
</organism>
<evidence type="ECO:0000313" key="8">
    <source>
        <dbReference type="EMBL" id="KYO44974.1"/>
    </source>
</evidence>
<proteinExistence type="inferred from homology"/>
<keyword evidence="7" id="KW-0966">Cell projection</keyword>
<dbReference type="AlphaFoldDB" id="A0A151P7H1"/>
<dbReference type="PANTHER" id="PTHR31078:SF1">
    <property type="entry name" value="CILIA- AND FLAGELLA-ASSOCIATED PROTEIN 300"/>
    <property type="match status" value="1"/>
</dbReference>
<evidence type="ECO:0000256" key="4">
    <source>
        <dbReference type="ARBA" id="ARBA00022174"/>
    </source>
</evidence>
<evidence type="ECO:0000256" key="5">
    <source>
        <dbReference type="ARBA" id="ARBA00022490"/>
    </source>
</evidence>
<evidence type="ECO:0000256" key="1">
    <source>
        <dbReference type="ARBA" id="ARBA00002404"/>
    </source>
</evidence>
<protein>
    <recommendedName>
        <fullName evidence="4">Cilia- and flagella-associated protein 300</fullName>
    </recommendedName>
</protein>
<evidence type="ECO:0000256" key="6">
    <source>
        <dbReference type="ARBA" id="ARBA00023212"/>
    </source>
</evidence>
<keyword evidence="5" id="KW-0963">Cytoplasm</keyword>
<comment type="function">
    <text evidence="1">Cilium- and flagellum-specific protein that plays a role in axonemal structure organization and motility. May play a role in outer and inner dynein arm assembly.</text>
</comment>
<reference evidence="8 9" key="1">
    <citation type="journal article" date="2012" name="Genome Biol.">
        <title>Sequencing three crocodilian genomes to illuminate the evolution of archosaurs and amniotes.</title>
        <authorList>
            <person name="St John J.A."/>
            <person name="Braun E.L."/>
            <person name="Isberg S.R."/>
            <person name="Miles L.G."/>
            <person name="Chong A.Y."/>
            <person name="Gongora J."/>
            <person name="Dalzell P."/>
            <person name="Moran C."/>
            <person name="Bed'hom B."/>
            <person name="Abzhanov A."/>
            <person name="Burgess S.C."/>
            <person name="Cooksey A.M."/>
            <person name="Castoe T.A."/>
            <person name="Crawford N.G."/>
            <person name="Densmore L.D."/>
            <person name="Drew J.C."/>
            <person name="Edwards S.V."/>
            <person name="Faircloth B.C."/>
            <person name="Fujita M.K."/>
            <person name="Greenwold M.J."/>
            <person name="Hoffmann F.G."/>
            <person name="Howard J.M."/>
            <person name="Iguchi T."/>
            <person name="Janes D.E."/>
            <person name="Khan S.Y."/>
            <person name="Kohno S."/>
            <person name="de Koning A.J."/>
            <person name="Lance S.L."/>
            <person name="McCarthy F.M."/>
            <person name="McCormack J.E."/>
            <person name="Merchant M.E."/>
            <person name="Peterson D.G."/>
            <person name="Pollock D.D."/>
            <person name="Pourmand N."/>
            <person name="Raney B.J."/>
            <person name="Roessler K.A."/>
            <person name="Sanford J.R."/>
            <person name="Sawyer R.H."/>
            <person name="Schmidt C.J."/>
            <person name="Triplett E.W."/>
            <person name="Tuberville T.D."/>
            <person name="Venegas-Anaya M."/>
            <person name="Howard J.T."/>
            <person name="Jarvis E.D."/>
            <person name="Guillette L.J.Jr."/>
            <person name="Glenn T.C."/>
            <person name="Green R.E."/>
            <person name="Ray D.A."/>
        </authorList>
    </citation>
    <scope>NUCLEOTIDE SEQUENCE [LARGE SCALE GENOMIC DNA]</scope>
    <source>
        <strain evidence="8">KSC_2009_1</strain>
    </source>
</reference>
<dbReference type="GO" id="GO:0005930">
    <property type="term" value="C:axoneme"/>
    <property type="evidence" value="ECO:0007669"/>
    <property type="project" value="UniProtKB-SubCell"/>
</dbReference>
<gene>
    <name evidence="8" type="ORF">Y1Q_0023028</name>
</gene>
<keyword evidence="9" id="KW-1185">Reference proteome</keyword>
<comment type="similarity">
    <text evidence="3">Belongs to the CFAP300 family.</text>
</comment>
<evidence type="ECO:0000256" key="2">
    <source>
        <dbReference type="ARBA" id="ARBA00004430"/>
    </source>
</evidence>
<dbReference type="EMBL" id="AKHW03000640">
    <property type="protein sequence ID" value="KYO44974.1"/>
    <property type="molecule type" value="Genomic_DNA"/>
</dbReference>
<keyword evidence="6" id="KW-0206">Cytoskeleton</keyword>
<name>A0A151P7H1_ALLMI</name>
<dbReference type="Proteomes" id="UP000050525">
    <property type="component" value="Unassembled WGS sequence"/>
</dbReference>
<dbReference type="Pfam" id="PF14926">
    <property type="entry name" value="CFAP300"/>
    <property type="match status" value="1"/>
</dbReference>
<sequence>MLFRARSTCRDLDPYKFLRSLQGGLAAQAFGFDQCFERPRREHFVLDFFNDPNVCNTDDLYPYSYLDEIINVHQKIPLIKCLLTIGTNMKNIEATVVPCTQVSMSFFDRLYTEGVVRETGHIVKCYDEYYDDIPISDELRKVLLLEDSDHFDLFSQSEREEFLFRLFEHLCLGGTLCQFEDVLDPYLETTKVLYKDLVSVQKHPETKEISVTSTVFKVAAYGADGSCFPGHDRLSFAYISVDPRRRHVHVLSHCAGAASPAR</sequence>
<evidence type="ECO:0000313" key="9">
    <source>
        <dbReference type="Proteomes" id="UP000050525"/>
    </source>
</evidence>
<dbReference type="InterPro" id="IPR029416">
    <property type="entry name" value="CFAP300"/>
</dbReference>
<evidence type="ECO:0000256" key="7">
    <source>
        <dbReference type="ARBA" id="ARBA00023273"/>
    </source>
</evidence>
<dbReference type="PANTHER" id="PTHR31078">
    <property type="entry name" value="CILIA- AND FLAGELLA-ASSOCIATED PROTEIN 300"/>
    <property type="match status" value="1"/>
</dbReference>
<comment type="subcellular location">
    <subcellularLocation>
        <location evidence="2">Cytoplasm</location>
        <location evidence="2">Cytoskeleton</location>
        <location evidence="2">Cilium axoneme</location>
    </subcellularLocation>
</comment>
<comment type="caution">
    <text evidence="8">The sequence shown here is derived from an EMBL/GenBank/DDBJ whole genome shotgun (WGS) entry which is preliminary data.</text>
</comment>
<accession>A0A151P7H1</accession>
<dbReference type="STRING" id="8496.A0A151P7H1"/>
<evidence type="ECO:0000256" key="3">
    <source>
        <dbReference type="ARBA" id="ARBA00009205"/>
    </source>
</evidence>